<dbReference type="PANTHER" id="PTHR31157:SF1">
    <property type="entry name" value="SCP DOMAIN-CONTAINING PROTEIN"/>
    <property type="match status" value="1"/>
</dbReference>
<feature type="chain" id="PRO_5021747553" description="SCP domain-containing protein" evidence="1">
    <location>
        <begin position="20"/>
        <end position="159"/>
    </location>
</feature>
<dbReference type="EMBL" id="BJXK01000007">
    <property type="protein sequence ID" value="GEM79785.1"/>
    <property type="molecule type" value="Genomic_DNA"/>
</dbReference>
<organism evidence="3 4">
    <name type="scientific">Vibrio superstes NBRC 103154</name>
    <dbReference type="NCBI Taxonomy" id="1219062"/>
    <lineage>
        <taxon>Bacteria</taxon>
        <taxon>Pseudomonadati</taxon>
        <taxon>Pseudomonadota</taxon>
        <taxon>Gammaproteobacteria</taxon>
        <taxon>Vibrionales</taxon>
        <taxon>Vibrionaceae</taxon>
        <taxon>Vibrio</taxon>
    </lineage>
</organism>
<reference evidence="3 4" key="1">
    <citation type="submission" date="2019-07" db="EMBL/GenBank/DDBJ databases">
        <title>Whole genome shotgun sequence of Vibrio superstes NBRC 103154.</title>
        <authorList>
            <person name="Hosoyama A."/>
            <person name="Uohara A."/>
            <person name="Ohji S."/>
            <person name="Ichikawa N."/>
        </authorList>
    </citation>
    <scope>NUCLEOTIDE SEQUENCE [LARGE SCALE GENOMIC DNA]</scope>
    <source>
        <strain evidence="3 4">NBRC 103154</strain>
    </source>
</reference>
<evidence type="ECO:0000313" key="3">
    <source>
        <dbReference type="EMBL" id="GEM79785.1"/>
    </source>
</evidence>
<dbReference type="Proteomes" id="UP000321113">
    <property type="component" value="Unassembled WGS sequence"/>
</dbReference>
<dbReference type="InterPro" id="IPR035940">
    <property type="entry name" value="CAP_sf"/>
</dbReference>
<gene>
    <name evidence="3" type="ORF">VSU01S_20300</name>
</gene>
<evidence type="ECO:0000313" key="4">
    <source>
        <dbReference type="Proteomes" id="UP000321113"/>
    </source>
</evidence>
<dbReference type="SUPFAM" id="SSF55797">
    <property type="entry name" value="PR-1-like"/>
    <property type="match status" value="1"/>
</dbReference>
<name>A0A511QR03_9VIBR</name>
<dbReference type="InterPro" id="IPR014044">
    <property type="entry name" value="CAP_dom"/>
</dbReference>
<evidence type="ECO:0000256" key="1">
    <source>
        <dbReference type="SAM" id="SignalP"/>
    </source>
</evidence>
<proteinExistence type="predicted"/>
<keyword evidence="1" id="KW-0732">Signal</keyword>
<dbReference type="RefSeq" id="WP_119009964.1">
    <property type="nucleotide sequence ID" value="NZ_BJXK01000007.1"/>
</dbReference>
<sequence>MLPYRYTLSCLLFSTSILAGNLDNDKMLKSVNTLRAQPQVCGSAKMPAVGPLTWNKTLQAVAEEHSKDMAEGDFLSHTGSNDSSPDERITKQGYIWSAWAENVAAGQHGVDAVLEAWMRSEGHCKNMMDPMVTQMGAGFVEKSDTEYEIYWTQTFAKPR</sequence>
<dbReference type="Pfam" id="PF00188">
    <property type="entry name" value="CAP"/>
    <property type="match status" value="1"/>
</dbReference>
<feature type="domain" description="SCP" evidence="2">
    <location>
        <begin position="30"/>
        <end position="155"/>
    </location>
</feature>
<evidence type="ECO:0000259" key="2">
    <source>
        <dbReference type="Pfam" id="PF00188"/>
    </source>
</evidence>
<dbReference type="CDD" id="cd05379">
    <property type="entry name" value="CAP_bacterial"/>
    <property type="match status" value="1"/>
</dbReference>
<dbReference type="PANTHER" id="PTHR31157">
    <property type="entry name" value="SCP DOMAIN-CONTAINING PROTEIN"/>
    <property type="match status" value="1"/>
</dbReference>
<keyword evidence="4" id="KW-1185">Reference proteome</keyword>
<protein>
    <recommendedName>
        <fullName evidence="2">SCP domain-containing protein</fullName>
    </recommendedName>
</protein>
<feature type="signal peptide" evidence="1">
    <location>
        <begin position="1"/>
        <end position="19"/>
    </location>
</feature>
<dbReference type="Gene3D" id="3.40.33.10">
    <property type="entry name" value="CAP"/>
    <property type="match status" value="1"/>
</dbReference>
<comment type="caution">
    <text evidence="3">The sequence shown here is derived from an EMBL/GenBank/DDBJ whole genome shotgun (WGS) entry which is preliminary data.</text>
</comment>
<accession>A0A511QR03</accession>
<dbReference type="OrthoDB" id="68195at2"/>
<dbReference type="AlphaFoldDB" id="A0A511QR03"/>